<dbReference type="AlphaFoldDB" id="A0A2G5C783"/>
<reference evidence="1 2" key="1">
    <citation type="submission" date="2017-09" db="EMBL/GenBank/DDBJ databases">
        <title>WGS assembly of Aquilegia coerulea Goldsmith.</title>
        <authorList>
            <person name="Hodges S."/>
            <person name="Kramer E."/>
            <person name="Nordborg M."/>
            <person name="Tomkins J."/>
            <person name="Borevitz J."/>
            <person name="Derieg N."/>
            <person name="Yan J."/>
            <person name="Mihaltcheva S."/>
            <person name="Hayes R.D."/>
            <person name="Rokhsar D."/>
        </authorList>
    </citation>
    <scope>NUCLEOTIDE SEQUENCE [LARGE SCALE GENOMIC DNA]</scope>
    <source>
        <strain evidence="2">cv. Goldsmith</strain>
    </source>
</reference>
<accession>A0A2G5C783</accession>
<proteinExistence type="predicted"/>
<gene>
    <name evidence="1" type="ORF">AQUCO_08300087v1</name>
</gene>
<keyword evidence="2" id="KW-1185">Reference proteome</keyword>
<protein>
    <submittedName>
        <fullName evidence="1">Uncharacterized protein</fullName>
    </submittedName>
</protein>
<sequence>MSKTNCPKCLRMLRDEPTYIKGIMNHTLVHTQYTHTEPHMLEWEHKQPRSLSAGSLVKYKIGACQTIHRLRLTPFAFCKFVVL</sequence>
<dbReference type="InParanoid" id="A0A2G5C783"/>
<name>A0A2G5C783_AQUCA</name>
<evidence type="ECO:0000313" key="2">
    <source>
        <dbReference type="Proteomes" id="UP000230069"/>
    </source>
</evidence>
<organism evidence="1 2">
    <name type="scientific">Aquilegia coerulea</name>
    <name type="common">Rocky mountain columbine</name>
    <dbReference type="NCBI Taxonomy" id="218851"/>
    <lineage>
        <taxon>Eukaryota</taxon>
        <taxon>Viridiplantae</taxon>
        <taxon>Streptophyta</taxon>
        <taxon>Embryophyta</taxon>
        <taxon>Tracheophyta</taxon>
        <taxon>Spermatophyta</taxon>
        <taxon>Magnoliopsida</taxon>
        <taxon>Ranunculales</taxon>
        <taxon>Ranunculaceae</taxon>
        <taxon>Thalictroideae</taxon>
        <taxon>Aquilegia</taxon>
    </lineage>
</organism>
<dbReference type="EMBL" id="KZ305100">
    <property type="protein sequence ID" value="PIA27149.1"/>
    <property type="molecule type" value="Genomic_DNA"/>
</dbReference>
<evidence type="ECO:0000313" key="1">
    <source>
        <dbReference type="EMBL" id="PIA27149.1"/>
    </source>
</evidence>
<dbReference type="Proteomes" id="UP000230069">
    <property type="component" value="Unassembled WGS sequence"/>
</dbReference>